<organism evidence="8 9">
    <name type="scientific">Acanthamoeba castellanii (strain ATCC 30010 / Neff)</name>
    <dbReference type="NCBI Taxonomy" id="1257118"/>
    <lineage>
        <taxon>Eukaryota</taxon>
        <taxon>Amoebozoa</taxon>
        <taxon>Discosea</taxon>
        <taxon>Longamoebia</taxon>
        <taxon>Centramoebida</taxon>
        <taxon>Acanthamoebidae</taxon>
        <taxon>Acanthamoeba</taxon>
    </lineage>
</organism>
<dbReference type="PANTHER" id="PTHR20902:SF0">
    <property type="entry name" value="TRAFFICKING PROTEIN PARTICLE COMPLEX SUBUNIT 5"/>
    <property type="match status" value="1"/>
</dbReference>
<dbReference type="VEuPathDB" id="AmoebaDB:ACA1_175980"/>
<reference evidence="8 9" key="1">
    <citation type="journal article" date="2013" name="Genome Biol.">
        <title>Genome of Acanthamoeba castellanii highlights extensive lateral gene transfer and early evolution of tyrosine kinase signaling.</title>
        <authorList>
            <person name="Clarke M."/>
            <person name="Lohan A.J."/>
            <person name="Liu B."/>
            <person name="Lagkouvardos I."/>
            <person name="Roy S."/>
            <person name="Zafar N."/>
            <person name="Bertelli C."/>
            <person name="Schilde C."/>
            <person name="Kianianmomeni A."/>
            <person name="Burglin T.R."/>
            <person name="Frech C."/>
            <person name="Turcotte B."/>
            <person name="Kopec K.O."/>
            <person name="Synnott J.M."/>
            <person name="Choo C."/>
            <person name="Paponov I."/>
            <person name="Finkler A."/>
            <person name="Soon Heng Tan C."/>
            <person name="Hutchins A.P."/>
            <person name="Weinmeier T."/>
            <person name="Rattei T."/>
            <person name="Chu J.S."/>
            <person name="Gimenez G."/>
            <person name="Irimia M."/>
            <person name="Rigden D.J."/>
            <person name="Fitzpatrick D.A."/>
            <person name="Lorenzo-Morales J."/>
            <person name="Bateman A."/>
            <person name="Chiu C.H."/>
            <person name="Tang P."/>
            <person name="Hegemann P."/>
            <person name="Fromm H."/>
            <person name="Raoult D."/>
            <person name="Greub G."/>
            <person name="Miranda-Saavedra D."/>
            <person name="Chen N."/>
            <person name="Nash P."/>
            <person name="Ginger M.L."/>
            <person name="Horn M."/>
            <person name="Schaap P."/>
            <person name="Caler L."/>
            <person name="Loftus B."/>
        </authorList>
    </citation>
    <scope>NUCLEOTIDE SEQUENCE [LARGE SCALE GENOMIC DNA]</scope>
    <source>
        <strain evidence="8 9">Neff</strain>
    </source>
</reference>
<evidence type="ECO:0000256" key="5">
    <source>
        <dbReference type="ARBA" id="ARBA00022892"/>
    </source>
</evidence>
<dbReference type="Proteomes" id="UP000011083">
    <property type="component" value="Unassembled WGS sequence"/>
</dbReference>
<proteinExistence type="inferred from homology"/>
<evidence type="ECO:0000256" key="1">
    <source>
        <dbReference type="ARBA" id="ARBA00004240"/>
    </source>
</evidence>
<dbReference type="GO" id="GO:0005783">
    <property type="term" value="C:endoplasmic reticulum"/>
    <property type="evidence" value="ECO:0007669"/>
    <property type="project" value="UniProtKB-SubCell"/>
</dbReference>
<evidence type="ECO:0000256" key="3">
    <source>
        <dbReference type="ARBA" id="ARBA00022448"/>
    </source>
</evidence>
<comment type="similarity">
    <text evidence="2 7">Belongs to the TRAPP small subunits family. BET3 subfamily.</text>
</comment>
<dbReference type="GeneID" id="14925955"/>
<name>L8HI86_ACACF</name>
<sequence>MNNVTQTATEFFTAAKKTPLNIIDRPLNKPKKDVSLSAYAYLFSELVQYAQTKVTNISKAEERLWEVGYQVGLRMLELQSFREKKVKRELEIVGILGFISVNVWKALFGERADSLERSTEHEDEYMIRISGDVLVNKYVSLRDGGLNTAAFVAGVVNGVLDAAEFPSKVSAHYVKPKTVILIKFEPEVIAREKRLKGA</sequence>
<dbReference type="FunFam" id="3.30.1380.20:FF:000002">
    <property type="entry name" value="Trafficking protein particle complex subunit"/>
    <property type="match status" value="1"/>
</dbReference>
<keyword evidence="5 7" id="KW-0931">ER-Golgi transport</keyword>
<dbReference type="GO" id="GO:1990071">
    <property type="term" value="C:TRAPPII protein complex"/>
    <property type="evidence" value="ECO:0007669"/>
    <property type="project" value="TreeGrafter"/>
</dbReference>
<dbReference type="GO" id="GO:1990072">
    <property type="term" value="C:TRAPPIII protein complex"/>
    <property type="evidence" value="ECO:0007669"/>
    <property type="project" value="TreeGrafter"/>
</dbReference>
<protein>
    <recommendedName>
        <fullName evidence="7">Trafficking protein particle complex subunit</fullName>
    </recommendedName>
</protein>
<evidence type="ECO:0000256" key="2">
    <source>
        <dbReference type="ARBA" id="ARBA00006218"/>
    </source>
</evidence>
<dbReference type="InterPro" id="IPR024096">
    <property type="entry name" value="NO_sig/Golgi_transp_ligand-bd"/>
</dbReference>
<dbReference type="OrthoDB" id="10254842at2759"/>
<keyword evidence="9" id="KW-1185">Reference proteome</keyword>
<dbReference type="InterPro" id="IPR016696">
    <property type="entry name" value="TRAPP-I_su5"/>
</dbReference>
<dbReference type="RefSeq" id="XP_004356820.1">
    <property type="nucleotide sequence ID" value="XM_004356767.1"/>
</dbReference>
<evidence type="ECO:0000256" key="6">
    <source>
        <dbReference type="ARBA" id="ARBA00023034"/>
    </source>
</evidence>
<evidence type="ECO:0000256" key="7">
    <source>
        <dbReference type="PIRNR" id="PIRNR017479"/>
    </source>
</evidence>
<dbReference type="EMBL" id="KB007811">
    <property type="protein sequence ID" value="ELR24920.1"/>
    <property type="molecule type" value="Genomic_DNA"/>
</dbReference>
<dbReference type="PIRSF" id="PIRSF017479">
    <property type="entry name" value="TRAPP_I_complex_Trs31"/>
    <property type="match status" value="1"/>
</dbReference>
<dbReference type="Gene3D" id="3.30.1380.20">
    <property type="entry name" value="Trafficking protein particle complex subunit 3"/>
    <property type="match status" value="1"/>
</dbReference>
<gene>
    <name evidence="8" type="ORF">ACA1_175980</name>
</gene>
<evidence type="ECO:0000256" key="4">
    <source>
        <dbReference type="ARBA" id="ARBA00022824"/>
    </source>
</evidence>
<dbReference type="GO" id="GO:0006888">
    <property type="term" value="P:endoplasmic reticulum to Golgi vesicle-mediated transport"/>
    <property type="evidence" value="ECO:0007669"/>
    <property type="project" value="TreeGrafter"/>
</dbReference>
<accession>L8HI86</accession>
<dbReference type="AlphaFoldDB" id="L8HI86"/>
<keyword evidence="6 7" id="KW-0333">Golgi apparatus</keyword>
<keyword evidence="4 7" id="KW-0256">Endoplasmic reticulum</keyword>
<comment type="subcellular location">
    <subcellularLocation>
        <location evidence="1">Endoplasmic reticulum</location>
    </subcellularLocation>
    <subcellularLocation>
        <location evidence="7">Golgi apparatus</location>
        <location evidence="7">cis-Golgi network</location>
    </subcellularLocation>
</comment>
<dbReference type="STRING" id="1257118.L8HI86"/>
<dbReference type="CDD" id="cd14943">
    <property type="entry name" value="TRAPPC5_Trs31"/>
    <property type="match status" value="1"/>
</dbReference>
<comment type="subunit">
    <text evidence="7">Part of the multisubunit TRAPP (transport protein particle) complex.</text>
</comment>
<dbReference type="GO" id="GO:1990070">
    <property type="term" value="C:TRAPPI protein complex"/>
    <property type="evidence" value="ECO:0007669"/>
    <property type="project" value="TreeGrafter"/>
</dbReference>
<dbReference type="Pfam" id="PF04051">
    <property type="entry name" value="TRAPP"/>
    <property type="match status" value="1"/>
</dbReference>
<dbReference type="OMA" id="YMVKFDD"/>
<dbReference type="PANTHER" id="PTHR20902">
    <property type="entry name" value="41-2 PROTEIN ANTIGEN-RELATED"/>
    <property type="match status" value="1"/>
</dbReference>
<dbReference type="InterPro" id="IPR007194">
    <property type="entry name" value="TRAPP_component"/>
</dbReference>
<evidence type="ECO:0000313" key="9">
    <source>
        <dbReference type="Proteomes" id="UP000011083"/>
    </source>
</evidence>
<evidence type="ECO:0000313" key="8">
    <source>
        <dbReference type="EMBL" id="ELR24920.1"/>
    </source>
</evidence>
<dbReference type="SUPFAM" id="SSF111126">
    <property type="entry name" value="Ligand-binding domain in the NO signalling and Golgi transport"/>
    <property type="match status" value="1"/>
</dbReference>
<dbReference type="KEGG" id="acan:ACA1_175980"/>
<keyword evidence="3 7" id="KW-0813">Transport</keyword>